<sequence length="54" mass="6583">MRFSRNGKLVRRWRCLHKSAKYISFREKATVVGHKSENGFVFLVKDSYFRLLYR</sequence>
<protein>
    <submittedName>
        <fullName evidence="1">Uncharacterized protein</fullName>
    </submittedName>
</protein>
<name>Q72EG3_NITV2</name>
<evidence type="ECO:0000313" key="1">
    <source>
        <dbReference type="EMBL" id="AAS95096.1"/>
    </source>
</evidence>
<dbReference type="KEGG" id="dvu:DVU_0615"/>
<proteinExistence type="predicted"/>
<evidence type="ECO:0000313" key="2">
    <source>
        <dbReference type="Proteomes" id="UP000002194"/>
    </source>
</evidence>
<gene>
    <name evidence="1" type="ordered locus">DVU_0615</name>
</gene>
<accession>Q72EG3</accession>
<dbReference type="Proteomes" id="UP000002194">
    <property type="component" value="Chromosome"/>
</dbReference>
<dbReference type="EnsemblBacteria" id="AAS95096">
    <property type="protein sequence ID" value="AAS95096"/>
    <property type="gene ID" value="DVU_0615"/>
</dbReference>
<dbReference type="AlphaFoldDB" id="Q72EG3"/>
<organism evidence="1 2">
    <name type="scientific">Nitratidesulfovibrio vulgaris (strain ATCC 29579 / DSM 644 / CCUG 34227 / NCIMB 8303 / VKM B-1760 / Hildenborough)</name>
    <name type="common">Desulfovibrio vulgaris</name>
    <dbReference type="NCBI Taxonomy" id="882"/>
    <lineage>
        <taxon>Bacteria</taxon>
        <taxon>Pseudomonadati</taxon>
        <taxon>Thermodesulfobacteriota</taxon>
        <taxon>Desulfovibrionia</taxon>
        <taxon>Desulfovibrionales</taxon>
        <taxon>Desulfovibrionaceae</taxon>
        <taxon>Nitratidesulfovibrio</taxon>
    </lineage>
</organism>
<dbReference type="EMBL" id="AE017285">
    <property type="protein sequence ID" value="AAS95096.1"/>
    <property type="molecule type" value="Genomic_DNA"/>
</dbReference>
<keyword evidence="2" id="KW-1185">Reference proteome</keyword>
<dbReference type="PaxDb" id="882-DVU_0615"/>
<dbReference type="HOGENOM" id="CLU_3042803_0_0_7"/>
<reference evidence="1 2" key="1">
    <citation type="journal article" date="2004" name="Nat. Biotechnol.">
        <title>The genome sequence of the anaerobic, sulfate-reducing bacterium Desulfovibrio vulgaris Hildenborough.</title>
        <authorList>
            <person name="Heidelberg J.F."/>
            <person name="Seshadri R."/>
            <person name="Haveman S.A."/>
            <person name="Hemme C.L."/>
            <person name="Paulsen I.T."/>
            <person name="Kolonay J.F."/>
            <person name="Eisen J.A."/>
            <person name="Ward N."/>
            <person name="Methe B."/>
            <person name="Brinkac L.M."/>
            <person name="Daugherty S.C."/>
            <person name="Deboy R.T."/>
            <person name="Dodson R.J."/>
            <person name="Durkin A.S."/>
            <person name="Madupu R."/>
            <person name="Nelson W.C."/>
            <person name="Sullivan S.A."/>
            <person name="Fouts D."/>
            <person name="Haft D.H."/>
            <person name="Selengut J."/>
            <person name="Peterson J.D."/>
            <person name="Davidsen T.M."/>
            <person name="Zafar N."/>
            <person name="Zhou L."/>
            <person name="Radune D."/>
            <person name="Dimitrov G."/>
            <person name="Hance M."/>
            <person name="Tran K."/>
            <person name="Khouri H."/>
            <person name="Gill J."/>
            <person name="Utterback T.R."/>
            <person name="Feldblyum T.V."/>
            <person name="Wall J.D."/>
            <person name="Voordouw G."/>
            <person name="Fraser C.M."/>
        </authorList>
    </citation>
    <scope>NUCLEOTIDE SEQUENCE [LARGE SCALE GENOMIC DNA]</scope>
    <source>
        <strain evidence="2">ATCC 29579 / DSM 644 / NCIMB 8303 / VKM B-1760 / Hildenborough</strain>
    </source>
</reference>